<comment type="similarity">
    <text evidence="1 3">Belongs to the GrpE family.</text>
</comment>
<gene>
    <name evidence="5" type="ORF">CDCA_CDCA02G0650</name>
</gene>
<feature type="compositionally biased region" description="Low complexity" evidence="4">
    <location>
        <begin position="102"/>
        <end position="120"/>
    </location>
</feature>
<comment type="caution">
    <text evidence="5">The sequence shown here is derived from an EMBL/GenBank/DDBJ whole genome shotgun (WGS) entry which is preliminary data.</text>
</comment>
<dbReference type="GO" id="GO:0000774">
    <property type="term" value="F:adenyl-nucleotide exchange factor activity"/>
    <property type="evidence" value="ECO:0007669"/>
    <property type="project" value="InterPro"/>
</dbReference>
<dbReference type="Proteomes" id="UP001301350">
    <property type="component" value="Unassembled WGS sequence"/>
</dbReference>
<dbReference type="InterPro" id="IPR009012">
    <property type="entry name" value="GrpE_head"/>
</dbReference>
<protein>
    <recommendedName>
        <fullName evidence="7">GrpE protein homolog</fullName>
    </recommendedName>
</protein>
<feature type="compositionally biased region" description="Gly residues" evidence="4">
    <location>
        <begin position="388"/>
        <end position="397"/>
    </location>
</feature>
<keyword evidence="2" id="KW-0143">Chaperone</keyword>
<dbReference type="GO" id="GO:0042803">
    <property type="term" value="F:protein homodimerization activity"/>
    <property type="evidence" value="ECO:0007669"/>
    <property type="project" value="InterPro"/>
</dbReference>
<dbReference type="SUPFAM" id="SSF51064">
    <property type="entry name" value="Head domain of nucleotide exchange factor GrpE"/>
    <property type="match status" value="1"/>
</dbReference>
<evidence type="ECO:0000256" key="3">
    <source>
        <dbReference type="RuleBase" id="RU004478"/>
    </source>
</evidence>
<dbReference type="InterPro" id="IPR000740">
    <property type="entry name" value="GrpE"/>
</dbReference>
<evidence type="ECO:0000313" key="5">
    <source>
        <dbReference type="EMBL" id="KAK4534625.1"/>
    </source>
</evidence>
<dbReference type="PRINTS" id="PR00773">
    <property type="entry name" value="GRPEPROTEIN"/>
</dbReference>
<keyword evidence="6" id="KW-1185">Reference proteome</keyword>
<evidence type="ECO:0000313" key="6">
    <source>
        <dbReference type="Proteomes" id="UP001301350"/>
    </source>
</evidence>
<sequence>MESTPRNNNVTVAFLTPLPTRVGQPRCGARSFLGRSSRPQRPSVVQARWSLFELLRRPWQWVNPSARNAASARMMMGGGNASGKPEREPSNSSSSPPPSSTPPSAAAGGQSGGSEASQPGEKNDNAQRQQQQQQPESAHGEMVAKPEDEAKGKAAGQGNNDDEDDILNSKEFLRRKIDILEQEIKTLRKELEGARAAVDSERDSVLRMAAEFENFRRRSVAEKHAEETRGRVNAIRAIAEAIDSFDRAAQQLKPQSEEAVKVHQSYMALHKLMMDRLRKVGLELLDPTGQPFDPNVHEAIQRVESHEHPEGCVVSVFQKGLWMRVSGEVAKAADAASSSNGTLIRPAMCVVSSGPGPAKPPSAPGQEEKAGDAGSSSDATAGGKQKRGSGGGSGGGSAQPPTGA</sequence>
<feature type="compositionally biased region" description="Low complexity" evidence="4">
    <location>
        <begin position="372"/>
        <end position="383"/>
    </location>
</feature>
<evidence type="ECO:0000256" key="2">
    <source>
        <dbReference type="ARBA" id="ARBA00023186"/>
    </source>
</evidence>
<dbReference type="CDD" id="cd00446">
    <property type="entry name" value="GrpE"/>
    <property type="match status" value="1"/>
</dbReference>
<evidence type="ECO:0000256" key="1">
    <source>
        <dbReference type="ARBA" id="ARBA00009054"/>
    </source>
</evidence>
<feature type="region of interest" description="Disordered" evidence="4">
    <location>
        <begin position="351"/>
        <end position="404"/>
    </location>
</feature>
<dbReference type="PANTHER" id="PTHR21237">
    <property type="entry name" value="GRPE PROTEIN"/>
    <property type="match status" value="1"/>
</dbReference>
<dbReference type="EMBL" id="JANCYW010000002">
    <property type="protein sequence ID" value="KAK4534625.1"/>
    <property type="molecule type" value="Genomic_DNA"/>
</dbReference>
<dbReference type="Pfam" id="PF01025">
    <property type="entry name" value="GrpE"/>
    <property type="match status" value="1"/>
</dbReference>
<accession>A0AAV9IRB5</accession>
<proteinExistence type="inferred from homology"/>
<feature type="region of interest" description="Disordered" evidence="4">
    <location>
        <begin position="75"/>
        <end position="167"/>
    </location>
</feature>
<dbReference type="SUPFAM" id="SSF58014">
    <property type="entry name" value="Coiled-coil domain of nucleotide exchange factor GrpE"/>
    <property type="match status" value="1"/>
</dbReference>
<dbReference type="Gene3D" id="2.30.22.10">
    <property type="entry name" value="Head domain of nucleotide exchange factor GrpE"/>
    <property type="match status" value="1"/>
</dbReference>
<name>A0AAV9IRB5_CYACA</name>
<dbReference type="GO" id="GO:0006457">
    <property type="term" value="P:protein folding"/>
    <property type="evidence" value="ECO:0007669"/>
    <property type="project" value="InterPro"/>
</dbReference>
<evidence type="ECO:0000256" key="4">
    <source>
        <dbReference type="SAM" id="MobiDB-lite"/>
    </source>
</evidence>
<dbReference type="PANTHER" id="PTHR21237:SF40">
    <property type="entry name" value="CELL CYCLE AND APOPTOSIS REGULATOR PROTEIN 2"/>
    <property type="match status" value="1"/>
</dbReference>
<dbReference type="InterPro" id="IPR013805">
    <property type="entry name" value="GrpE_CC"/>
</dbReference>
<evidence type="ECO:0008006" key="7">
    <source>
        <dbReference type="Google" id="ProtNLM"/>
    </source>
</evidence>
<dbReference type="GO" id="GO:0051087">
    <property type="term" value="F:protein-folding chaperone binding"/>
    <property type="evidence" value="ECO:0007669"/>
    <property type="project" value="InterPro"/>
</dbReference>
<reference evidence="5 6" key="1">
    <citation type="submission" date="2022-07" db="EMBL/GenBank/DDBJ databases">
        <title>Genome-wide signatures of adaptation to extreme environments.</title>
        <authorList>
            <person name="Cho C.H."/>
            <person name="Yoon H.S."/>
        </authorList>
    </citation>
    <scope>NUCLEOTIDE SEQUENCE [LARGE SCALE GENOMIC DNA]</scope>
    <source>
        <strain evidence="5 6">DBV 063 E5</strain>
    </source>
</reference>
<dbReference type="Gene3D" id="3.90.20.20">
    <property type="match status" value="1"/>
</dbReference>
<dbReference type="HAMAP" id="MF_01151">
    <property type="entry name" value="GrpE"/>
    <property type="match status" value="1"/>
</dbReference>
<feature type="compositionally biased region" description="Basic and acidic residues" evidence="4">
    <location>
        <begin position="138"/>
        <end position="152"/>
    </location>
</feature>
<organism evidence="5 6">
    <name type="scientific">Cyanidium caldarium</name>
    <name type="common">Red alga</name>
    <dbReference type="NCBI Taxonomy" id="2771"/>
    <lineage>
        <taxon>Eukaryota</taxon>
        <taxon>Rhodophyta</taxon>
        <taxon>Bangiophyceae</taxon>
        <taxon>Cyanidiales</taxon>
        <taxon>Cyanidiaceae</taxon>
        <taxon>Cyanidium</taxon>
    </lineage>
</organism>
<dbReference type="AlphaFoldDB" id="A0AAV9IRB5"/>
<dbReference type="GO" id="GO:0051082">
    <property type="term" value="F:unfolded protein binding"/>
    <property type="evidence" value="ECO:0007669"/>
    <property type="project" value="TreeGrafter"/>
</dbReference>